<proteinExistence type="predicted"/>
<dbReference type="InterPro" id="IPR001810">
    <property type="entry name" value="F-box_dom"/>
</dbReference>
<evidence type="ECO:0000313" key="5">
    <source>
        <dbReference type="Proteomes" id="UP000014760"/>
    </source>
</evidence>
<evidence type="ECO:0000259" key="2">
    <source>
        <dbReference type="PROSITE" id="PS50181"/>
    </source>
</evidence>
<evidence type="ECO:0000313" key="4">
    <source>
        <dbReference type="EnsemblMetazoa" id="CapteP170674"/>
    </source>
</evidence>
<dbReference type="OrthoDB" id="10257471at2759"/>
<feature type="region of interest" description="Disordered" evidence="1">
    <location>
        <begin position="267"/>
        <end position="364"/>
    </location>
</feature>
<dbReference type="InterPro" id="IPR036047">
    <property type="entry name" value="F-box-like_dom_sf"/>
</dbReference>
<dbReference type="EMBL" id="KB309449">
    <property type="protein sequence ID" value="ELT94340.1"/>
    <property type="molecule type" value="Genomic_DNA"/>
</dbReference>
<feature type="region of interest" description="Disordered" evidence="1">
    <location>
        <begin position="206"/>
        <end position="252"/>
    </location>
</feature>
<dbReference type="PANTHER" id="PTHR46857:SF2">
    <property type="entry name" value="F-BOX ONLY PROTEIN 16"/>
    <property type="match status" value="1"/>
</dbReference>
<reference evidence="3 5" key="2">
    <citation type="journal article" date="2013" name="Nature">
        <title>Insights into bilaterian evolution from three spiralian genomes.</title>
        <authorList>
            <person name="Simakov O."/>
            <person name="Marletaz F."/>
            <person name="Cho S.J."/>
            <person name="Edsinger-Gonzales E."/>
            <person name="Havlak P."/>
            <person name="Hellsten U."/>
            <person name="Kuo D.H."/>
            <person name="Larsson T."/>
            <person name="Lv J."/>
            <person name="Arendt D."/>
            <person name="Savage R."/>
            <person name="Osoegawa K."/>
            <person name="de Jong P."/>
            <person name="Grimwood J."/>
            <person name="Chapman J.A."/>
            <person name="Shapiro H."/>
            <person name="Aerts A."/>
            <person name="Otillar R.P."/>
            <person name="Terry A.Y."/>
            <person name="Boore J.L."/>
            <person name="Grigoriev I.V."/>
            <person name="Lindberg D.R."/>
            <person name="Seaver E.C."/>
            <person name="Weisblat D.A."/>
            <person name="Putnam N.H."/>
            <person name="Rokhsar D.S."/>
        </authorList>
    </citation>
    <scope>NUCLEOTIDE SEQUENCE</scope>
    <source>
        <strain evidence="3 5">I ESC-2004</strain>
    </source>
</reference>
<feature type="compositionally biased region" description="Polar residues" evidence="1">
    <location>
        <begin position="327"/>
        <end position="341"/>
    </location>
</feature>
<dbReference type="CDD" id="cd22172">
    <property type="entry name" value="F-box_FBXO16"/>
    <property type="match status" value="1"/>
</dbReference>
<reference evidence="4" key="3">
    <citation type="submission" date="2015-06" db="UniProtKB">
        <authorList>
            <consortium name="EnsemblMetazoa"/>
        </authorList>
    </citation>
    <scope>IDENTIFICATION</scope>
</reference>
<dbReference type="Pfam" id="PF12937">
    <property type="entry name" value="F-box-like"/>
    <property type="match status" value="1"/>
</dbReference>
<name>R7TTL6_CAPTE</name>
<evidence type="ECO:0000313" key="3">
    <source>
        <dbReference type="EMBL" id="ELT94340.1"/>
    </source>
</evidence>
<keyword evidence="5" id="KW-1185">Reference proteome</keyword>
<dbReference type="OMA" id="CAQVCWY"/>
<dbReference type="PANTHER" id="PTHR46857">
    <property type="entry name" value="EPITHELIAL CELL-TRANSFORMING SEQUENCE 2 ONCOGENE-LIKE"/>
    <property type="match status" value="1"/>
</dbReference>
<organism evidence="3">
    <name type="scientific">Capitella teleta</name>
    <name type="common">Polychaete worm</name>
    <dbReference type="NCBI Taxonomy" id="283909"/>
    <lineage>
        <taxon>Eukaryota</taxon>
        <taxon>Metazoa</taxon>
        <taxon>Spiralia</taxon>
        <taxon>Lophotrochozoa</taxon>
        <taxon>Annelida</taxon>
        <taxon>Polychaeta</taxon>
        <taxon>Sedentaria</taxon>
        <taxon>Scolecida</taxon>
        <taxon>Capitellidae</taxon>
        <taxon>Capitella</taxon>
    </lineage>
</organism>
<dbReference type="PROSITE" id="PS50181">
    <property type="entry name" value="FBOX"/>
    <property type="match status" value="1"/>
</dbReference>
<feature type="compositionally biased region" description="Polar residues" evidence="1">
    <location>
        <begin position="267"/>
        <end position="285"/>
    </location>
</feature>
<dbReference type="EnsemblMetazoa" id="CapteT170674">
    <property type="protein sequence ID" value="CapteP170674"/>
    <property type="gene ID" value="CapteG170674"/>
</dbReference>
<accession>R7TTL6</accession>
<evidence type="ECO:0000256" key="1">
    <source>
        <dbReference type="SAM" id="MobiDB-lite"/>
    </source>
</evidence>
<feature type="compositionally biased region" description="Polar residues" evidence="1">
    <location>
        <begin position="1"/>
        <end position="22"/>
    </location>
</feature>
<feature type="domain" description="F-box" evidence="2">
    <location>
        <begin position="96"/>
        <end position="142"/>
    </location>
</feature>
<protein>
    <recommendedName>
        <fullName evidence="2">F-box domain-containing protein</fullName>
    </recommendedName>
</protein>
<feature type="region of interest" description="Disordered" evidence="1">
    <location>
        <begin position="1"/>
        <end position="42"/>
    </location>
</feature>
<dbReference type="SUPFAM" id="SSF81383">
    <property type="entry name" value="F-box domain"/>
    <property type="match status" value="1"/>
</dbReference>
<reference evidence="5" key="1">
    <citation type="submission" date="2012-12" db="EMBL/GenBank/DDBJ databases">
        <authorList>
            <person name="Hellsten U."/>
            <person name="Grimwood J."/>
            <person name="Chapman J.A."/>
            <person name="Shapiro H."/>
            <person name="Aerts A."/>
            <person name="Otillar R.P."/>
            <person name="Terry A.Y."/>
            <person name="Boore J.L."/>
            <person name="Simakov O."/>
            <person name="Marletaz F."/>
            <person name="Cho S.-J."/>
            <person name="Edsinger-Gonzales E."/>
            <person name="Havlak P."/>
            <person name="Kuo D.-H."/>
            <person name="Larsson T."/>
            <person name="Lv J."/>
            <person name="Arendt D."/>
            <person name="Savage R."/>
            <person name="Osoegawa K."/>
            <person name="de Jong P."/>
            <person name="Lindberg D.R."/>
            <person name="Seaver E.C."/>
            <person name="Weisblat D.A."/>
            <person name="Putnam N.H."/>
            <person name="Grigoriev I.V."/>
            <person name="Rokhsar D.S."/>
        </authorList>
    </citation>
    <scope>NUCLEOTIDE SEQUENCE</scope>
    <source>
        <strain evidence="5">I ESC-2004</strain>
    </source>
</reference>
<sequence length="364" mass="41460">MSNLAKNRVQSTWTPLGNQEFNQKSKDSTPKSPPTKGPDPLRGIFEERRALVGKWFDKWTDSQRKQVIEELMNKCKSKQVQFTIDVISKKQPIFHDDFTRGLPRVISLYIFSFLDPRSLCRCSQVCWHWKYLTEVDQIWMPKCCRLGWVLPFSPSPYETGVWKRLYIEKIMALKSYAPTVPMSSNGQLESSVSKMSLLADMEAKGLLNTPRQKDARPPWRGSDPTPKDIWRNNYLQNDDEKQKVAKLRKKGVPGSEAMDLVLRTKNKVNTGLQNAEKPSTIPRSKSATHLKSSVRTRPNWAQPKTDSTDTSHIKFIDPRSAAPSAALGQSGNLTTKGDSPPSTEPFPSQPWQMPNDVEYDSDVY</sequence>
<dbReference type="EMBL" id="AMQN01002512">
    <property type="status" value="NOT_ANNOTATED_CDS"/>
    <property type="molecule type" value="Genomic_DNA"/>
</dbReference>
<dbReference type="SMART" id="SM00256">
    <property type="entry name" value="FBOX"/>
    <property type="match status" value="1"/>
</dbReference>
<dbReference type="AlphaFoldDB" id="R7TTL6"/>
<dbReference type="InterPro" id="IPR052805">
    <property type="entry name" value="GEF_Ubiquitin-Prot_Reg"/>
</dbReference>
<dbReference type="HOGENOM" id="CLU_065593_0_0_1"/>
<dbReference type="Proteomes" id="UP000014760">
    <property type="component" value="Unassembled WGS sequence"/>
</dbReference>
<gene>
    <name evidence="3" type="ORF">CAPTEDRAFT_170674</name>
</gene>
<feature type="compositionally biased region" description="Basic and acidic residues" evidence="1">
    <location>
        <begin position="306"/>
        <end position="317"/>
    </location>
</feature>
<dbReference type="STRING" id="283909.R7TTL6"/>
<dbReference type="Gene3D" id="1.20.1280.50">
    <property type="match status" value="1"/>
</dbReference>